<gene>
    <name evidence="2" type="ORF">ACFQBQ_17685</name>
</gene>
<feature type="region of interest" description="Disordered" evidence="1">
    <location>
        <begin position="290"/>
        <end position="326"/>
    </location>
</feature>
<evidence type="ECO:0000313" key="3">
    <source>
        <dbReference type="Proteomes" id="UP001596391"/>
    </source>
</evidence>
<evidence type="ECO:0000256" key="1">
    <source>
        <dbReference type="SAM" id="MobiDB-lite"/>
    </source>
</evidence>
<proteinExistence type="predicted"/>
<organism evidence="2 3">
    <name type="scientific">Granulicella cerasi</name>
    <dbReference type="NCBI Taxonomy" id="741063"/>
    <lineage>
        <taxon>Bacteria</taxon>
        <taxon>Pseudomonadati</taxon>
        <taxon>Acidobacteriota</taxon>
        <taxon>Terriglobia</taxon>
        <taxon>Terriglobales</taxon>
        <taxon>Acidobacteriaceae</taxon>
        <taxon>Granulicella</taxon>
    </lineage>
</organism>
<dbReference type="EMBL" id="JBHSWI010000001">
    <property type="protein sequence ID" value="MFC6647369.1"/>
    <property type="molecule type" value="Genomic_DNA"/>
</dbReference>
<reference evidence="3" key="1">
    <citation type="journal article" date="2019" name="Int. J. Syst. Evol. Microbiol.">
        <title>The Global Catalogue of Microorganisms (GCM) 10K type strain sequencing project: providing services to taxonomists for standard genome sequencing and annotation.</title>
        <authorList>
            <consortium name="The Broad Institute Genomics Platform"/>
            <consortium name="The Broad Institute Genome Sequencing Center for Infectious Disease"/>
            <person name="Wu L."/>
            <person name="Ma J."/>
        </authorList>
    </citation>
    <scope>NUCLEOTIDE SEQUENCE [LARGE SCALE GENOMIC DNA]</scope>
    <source>
        <strain evidence="3">CGMCC 1.16026</strain>
    </source>
</reference>
<dbReference type="RefSeq" id="WP_263370730.1">
    <property type="nucleotide sequence ID" value="NZ_JAGSYD010000002.1"/>
</dbReference>
<protein>
    <recommendedName>
        <fullName evidence="4">DUF4105 domain-containing protein</fullName>
    </recommendedName>
</protein>
<dbReference type="Proteomes" id="UP001596391">
    <property type="component" value="Unassembled WGS sequence"/>
</dbReference>
<keyword evidence="3" id="KW-1185">Reference proteome</keyword>
<evidence type="ECO:0000313" key="2">
    <source>
        <dbReference type="EMBL" id="MFC6647369.1"/>
    </source>
</evidence>
<sequence length="326" mass="35939">MPYGDMGFINPTGHMAVYLDHICAEGPLRLRPCRPGEMGVVISRYDGIEHYDWVAVPLVPYLYSVDAVAEIPTWADRSLEHELRDRYRREHLEAIAPDGPDGKVPGGNWYEVVGSAYDRTIYGFQVNSTPEQDADLIAVFNGLPNTEHYNGAFRNCADFARTLVNRLYPHAVRRNFISDLGMTTPKSVARAMVHYSKKHPETGLTIFRIPQVPGTIPRSHDVKGVAESLVKLYGIPLTLLSPPTAIITLVAYIGGGRFHLPKDAPLLEVHDEWMNGVPTPQEAIAAQVVPGAKETGVPLKDGTEPREGTPSTPVDTAAPKEPQLEF</sequence>
<accession>A0ABW1ZD95</accession>
<evidence type="ECO:0008006" key="4">
    <source>
        <dbReference type="Google" id="ProtNLM"/>
    </source>
</evidence>
<comment type="caution">
    <text evidence="2">The sequence shown here is derived from an EMBL/GenBank/DDBJ whole genome shotgun (WGS) entry which is preliminary data.</text>
</comment>
<name>A0ABW1ZD95_9BACT</name>